<dbReference type="RefSeq" id="WP_307349394.1">
    <property type="nucleotide sequence ID" value="NZ_JAUSVS010000004.1"/>
</dbReference>
<dbReference type="Pfam" id="PF08352">
    <property type="entry name" value="oligo_HPY"/>
    <property type="match status" value="2"/>
</dbReference>
<evidence type="ECO:0000259" key="6">
    <source>
        <dbReference type="PROSITE" id="PS50893"/>
    </source>
</evidence>
<dbReference type="SUPFAM" id="SSF52540">
    <property type="entry name" value="P-loop containing nucleoside triphosphate hydrolases"/>
    <property type="match status" value="2"/>
</dbReference>
<comment type="similarity">
    <text evidence="2">Belongs to the ABC transporter superfamily.</text>
</comment>
<evidence type="ECO:0000256" key="1">
    <source>
        <dbReference type="ARBA" id="ARBA00004417"/>
    </source>
</evidence>
<evidence type="ECO:0000256" key="2">
    <source>
        <dbReference type="ARBA" id="ARBA00005417"/>
    </source>
</evidence>
<evidence type="ECO:0000256" key="5">
    <source>
        <dbReference type="ARBA" id="ARBA00022840"/>
    </source>
</evidence>
<name>A0ABU0IRG1_9CAUL</name>
<dbReference type="InterPro" id="IPR003593">
    <property type="entry name" value="AAA+_ATPase"/>
</dbReference>
<comment type="subcellular location">
    <subcellularLocation>
        <location evidence="1">Cell inner membrane</location>
        <topology evidence="1">Peripheral membrane protein</topology>
    </subcellularLocation>
</comment>
<dbReference type="NCBIfam" id="NF007739">
    <property type="entry name" value="PRK10419.1"/>
    <property type="match status" value="2"/>
</dbReference>
<dbReference type="InterPro" id="IPR017871">
    <property type="entry name" value="ABC_transporter-like_CS"/>
</dbReference>
<dbReference type="PANTHER" id="PTHR43776">
    <property type="entry name" value="TRANSPORT ATP-BINDING PROTEIN"/>
    <property type="match status" value="1"/>
</dbReference>
<dbReference type="InterPro" id="IPR003439">
    <property type="entry name" value="ABC_transporter-like_ATP-bd"/>
</dbReference>
<accession>A0ABU0IRG1</accession>
<dbReference type="InterPro" id="IPR027417">
    <property type="entry name" value="P-loop_NTPase"/>
</dbReference>
<dbReference type="PROSITE" id="PS50893">
    <property type="entry name" value="ABC_TRANSPORTER_2"/>
    <property type="match status" value="2"/>
</dbReference>
<comment type="caution">
    <text evidence="7">The sequence shown here is derived from an EMBL/GenBank/DDBJ whole genome shotgun (WGS) entry which is preliminary data.</text>
</comment>
<dbReference type="EMBL" id="JAUSVS010000004">
    <property type="protein sequence ID" value="MDQ0464600.1"/>
    <property type="molecule type" value="Genomic_DNA"/>
</dbReference>
<keyword evidence="4" id="KW-0547">Nucleotide-binding</keyword>
<evidence type="ECO:0000256" key="3">
    <source>
        <dbReference type="ARBA" id="ARBA00022448"/>
    </source>
</evidence>
<dbReference type="SMART" id="SM00382">
    <property type="entry name" value="AAA"/>
    <property type="match status" value="2"/>
</dbReference>
<dbReference type="GO" id="GO:0005524">
    <property type="term" value="F:ATP binding"/>
    <property type="evidence" value="ECO:0007669"/>
    <property type="project" value="UniProtKB-KW"/>
</dbReference>
<feature type="domain" description="ABC transporter" evidence="6">
    <location>
        <begin position="4"/>
        <end position="246"/>
    </location>
</feature>
<evidence type="ECO:0000313" key="8">
    <source>
        <dbReference type="Proteomes" id="UP001228905"/>
    </source>
</evidence>
<proteinExistence type="inferred from homology"/>
<dbReference type="Proteomes" id="UP001228905">
    <property type="component" value="Unassembled WGS sequence"/>
</dbReference>
<dbReference type="InterPro" id="IPR050319">
    <property type="entry name" value="ABC_transp_ATP-bind"/>
</dbReference>
<feature type="domain" description="ABC transporter" evidence="6">
    <location>
        <begin position="266"/>
        <end position="505"/>
    </location>
</feature>
<keyword evidence="3" id="KW-0813">Transport</keyword>
<keyword evidence="8" id="KW-1185">Reference proteome</keyword>
<dbReference type="Pfam" id="PF00005">
    <property type="entry name" value="ABC_tran"/>
    <property type="match status" value="2"/>
</dbReference>
<protein>
    <submittedName>
        <fullName evidence="7">Peptide/nickel transport system ATP-binding protein</fullName>
    </submittedName>
</protein>
<gene>
    <name evidence="7" type="ORF">QO010_002384</name>
</gene>
<reference evidence="7 8" key="1">
    <citation type="submission" date="2023-07" db="EMBL/GenBank/DDBJ databases">
        <title>Genomic Encyclopedia of Type Strains, Phase IV (KMG-IV): sequencing the most valuable type-strain genomes for metagenomic binning, comparative biology and taxonomic classification.</title>
        <authorList>
            <person name="Goeker M."/>
        </authorList>
    </citation>
    <scope>NUCLEOTIDE SEQUENCE [LARGE SCALE GENOMIC DNA]</scope>
    <source>
        <strain evidence="7 8">DSM 18695</strain>
    </source>
</reference>
<evidence type="ECO:0000313" key="7">
    <source>
        <dbReference type="EMBL" id="MDQ0464600.1"/>
    </source>
</evidence>
<dbReference type="CDD" id="cd03257">
    <property type="entry name" value="ABC_NikE_OppD_transporters"/>
    <property type="match status" value="2"/>
</dbReference>
<dbReference type="NCBIfam" id="NF008453">
    <property type="entry name" value="PRK11308.1"/>
    <property type="match status" value="2"/>
</dbReference>
<dbReference type="InterPro" id="IPR013563">
    <property type="entry name" value="Oligopep_ABC_C"/>
</dbReference>
<dbReference type="PROSITE" id="PS00211">
    <property type="entry name" value="ABC_TRANSPORTER_1"/>
    <property type="match status" value="2"/>
</dbReference>
<dbReference type="PANTHER" id="PTHR43776:SF7">
    <property type="entry name" value="D,D-DIPEPTIDE TRANSPORT ATP-BINDING PROTEIN DDPF-RELATED"/>
    <property type="match status" value="1"/>
</dbReference>
<evidence type="ECO:0000256" key="4">
    <source>
        <dbReference type="ARBA" id="ARBA00022741"/>
    </source>
</evidence>
<dbReference type="Gene3D" id="3.40.50.300">
    <property type="entry name" value="P-loop containing nucleotide triphosphate hydrolases"/>
    <property type="match status" value="2"/>
</dbReference>
<keyword evidence="5 7" id="KW-0067">ATP-binding</keyword>
<sequence length="521" mass="55098">MSLLSVDHLTLTIHGRPVLNGLSFTVEPGEIVGLVGESGSGKSLTALSILGLTPPGSVATGAVKLDGQNLLNRPDRDLQAVRGKDIGIVFQEPATALNPLLTIGAQVAETARIHGHSKTAARALAAEALVRAGLSPDLTDRYPHELSGGQRQRAAIAMATVLKPRLLICDEPTTALDVTTQAQILELLKALAREQGCGLILITHDLAVVVGLADRTVILKDGAIVEQGPTVALFRNLTHPYSRQLAADSAPQPATARAEAKGDPLLEARDVVRSYPGAKGRAVDGISLAIRPGERVGLVGESGSGKSTLLRALLALEPVQAGEIALAGAPFRPSGGKDRRVLIQAVFQDPVGSFDPRWRVEDLIAEPLHLSATPVPKAERRARVAALLDKVGLPADAIDRYPHQFSGGQRQRIAIARALIVEPRIVVLDEAVSALDATVRGRILELLDKLSDELGVAWLFVTHDLTVVRAVTDRVLVMQAGRIVEEGPTARVFAAPKHPYTQALLAAAPDLETALAGREQP</sequence>
<organism evidence="7 8">
    <name type="scientific">Caulobacter ginsengisoli</name>
    <dbReference type="NCBI Taxonomy" id="400775"/>
    <lineage>
        <taxon>Bacteria</taxon>
        <taxon>Pseudomonadati</taxon>
        <taxon>Pseudomonadota</taxon>
        <taxon>Alphaproteobacteria</taxon>
        <taxon>Caulobacterales</taxon>
        <taxon>Caulobacteraceae</taxon>
        <taxon>Caulobacter</taxon>
    </lineage>
</organism>